<dbReference type="AlphaFoldDB" id="A0AAD9UGK8"/>
<keyword evidence="3" id="KW-1185">Reference proteome</keyword>
<dbReference type="Proteomes" id="UP001209878">
    <property type="component" value="Unassembled WGS sequence"/>
</dbReference>
<organism evidence="2 3">
    <name type="scientific">Ridgeia piscesae</name>
    <name type="common">Tubeworm</name>
    <dbReference type="NCBI Taxonomy" id="27915"/>
    <lineage>
        <taxon>Eukaryota</taxon>
        <taxon>Metazoa</taxon>
        <taxon>Spiralia</taxon>
        <taxon>Lophotrochozoa</taxon>
        <taxon>Annelida</taxon>
        <taxon>Polychaeta</taxon>
        <taxon>Sedentaria</taxon>
        <taxon>Canalipalpata</taxon>
        <taxon>Sabellida</taxon>
        <taxon>Siboglinidae</taxon>
        <taxon>Ridgeia</taxon>
    </lineage>
</organism>
<accession>A0AAD9UGK8</accession>
<feature type="transmembrane region" description="Helical" evidence="1">
    <location>
        <begin position="56"/>
        <end position="77"/>
    </location>
</feature>
<keyword evidence="1" id="KW-0812">Transmembrane</keyword>
<reference evidence="2" key="1">
    <citation type="journal article" date="2023" name="Mol. Biol. Evol.">
        <title>Third-Generation Sequencing Reveals the Adaptive Role of the Epigenome in Three Deep-Sea Polychaetes.</title>
        <authorList>
            <person name="Perez M."/>
            <person name="Aroh O."/>
            <person name="Sun Y."/>
            <person name="Lan Y."/>
            <person name="Juniper S.K."/>
            <person name="Young C.R."/>
            <person name="Angers B."/>
            <person name="Qian P.Y."/>
        </authorList>
    </citation>
    <scope>NUCLEOTIDE SEQUENCE</scope>
    <source>
        <strain evidence="2">R07B-5</strain>
    </source>
</reference>
<feature type="transmembrane region" description="Helical" evidence="1">
    <location>
        <begin position="97"/>
        <end position="114"/>
    </location>
</feature>
<protein>
    <submittedName>
        <fullName evidence="2">Uncharacterized protein</fullName>
    </submittedName>
</protein>
<dbReference type="EMBL" id="JAODUO010000128">
    <property type="protein sequence ID" value="KAK2188570.1"/>
    <property type="molecule type" value="Genomic_DNA"/>
</dbReference>
<evidence type="ECO:0000313" key="2">
    <source>
        <dbReference type="EMBL" id="KAK2188570.1"/>
    </source>
</evidence>
<sequence>MKNVTGQSHPFGCCSNNKLRHTLSLRQSLVVADTGNVIITIGDVGCRPIQIPRQGLLLCTTVSVTDCIMVHVVVVVTLSQTQPRFALAAYPLQLDKINHVMFLLLDISIVISIMT</sequence>
<keyword evidence="1" id="KW-1133">Transmembrane helix</keyword>
<proteinExistence type="predicted"/>
<comment type="caution">
    <text evidence="2">The sequence shown here is derived from an EMBL/GenBank/DDBJ whole genome shotgun (WGS) entry which is preliminary data.</text>
</comment>
<evidence type="ECO:0000313" key="3">
    <source>
        <dbReference type="Proteomes" id="UP001209878"/>
    </source>
</evidence>
<name>A0AAD9UGK8_RIDPI</name>
<gene>
    <name evidence="2" type="ORF">NP493_128g03037</name>
</gene>
<keyword evidence="1" id="KW-0472">Membrane</keyword>
<evidence type="ECO:0000256" key="1">
    <source>
        <dbReference type="SAM" id="Phobius"/>
    </source>
</evidence>